<accession>G3JUZ4</accession>
<evidence type="ECO:0000313" key="4">
    <source>
        <dbReference type="Proteomes" id="UP000001610"/>
    </source>
</evidence>
<organism evidence="3 4">
    <name type="scientific">Cordyceps militaris (strain CM01)</name>
    <name type="common">Caterpillar fungus</name>
    <dbReference type="NCBI Taxonomy" id="983644"/>
    <lineage>
        <taxon>Eukaryota</taxon>
        <taxon>Fungi</taxon>
        <taxon>Dikarya</taxon>
        <taxon>Ascomycota</taxon>
        <taxon>Pezizomycotina</taxon>
        <taxon>Sordariomycetes</taxon>
        <taxon>Hypocreomycetidae</taxon>
        <taxon>Hypocreales</taxon>
        <taxon>Cordycipitaceae</taxon>
        <taxon>Cordyceps</taxon>
    </lineage>
</organism>
<dbReference type="OrthoDB" id="4926652at2759"/>
<evidence type="ECO:0000256" key="2">
    <source>
        <dbReference type="SAM" id="Phobius"/>
    </source>
</evidence>
<name>G3JUZ4_CORMM</name>
<keyword evidence="1" id="KW-0175">Coiled coil</keyword>
<feature type="transmembrane region" description="Helical" evidence="2">
    <location>
        <begin position="289"/>
        <end position="306"/>
    </location>
</feature>
<dbReference type="InParanoid" id="G3JUZ4"/>
<dbReference type="AlphaFoldDB" id="G3JUZ4"/>
<feature type="coiled-coil region" evidence="1">
    <location>
        <begin position="43"/>
        <end position="80"/>
    </location>
</feature>
<evidence type="ECO:0000256" key="1">
    <source>
        <dbReference type="SAM" id="Coils"/>
    </source>
</evidence>
<feature type="transmembrane region" description="Helical" evidence="2">
    <location>
        <begin position="224"/>
        <end position="242"/>
    </location>
</feature>
<gene>
    <name evidence="3" type="ORF">CCM_09631</name>
</gene>
<keyword evidence="2" id="KW-1133">Transmembrane helix</keyword>
<keyword evidence="2" id="KW-0472">Membrane</keyword>
<feature type="transmembrane region" description="Helical" evidence="2">
    <location>
        <begin position="146"/>
        <end position="174"/>
    </location>
</feature>
<proteinExistence type="predicted"/>
<dbReference type="Proteomes" id="UP000001610">
    <property type="component" value="Unassembled WGS sequence"/>
</dbReference>
<keyword evidence="2" id="KW-0812">Transmembrane</keyword>
<feature type="transmembrane region" description="Helical" evidence="2">
    <location>
        <begin position="312"/>
        <end position="331"/>
    </location>
</feature>
<feature type="transmembrane region" description="Helical" evidence="2">
    <location>
        <begin position="186"/>
        <end position="203"/>
    </location>
</feature>
<keyword evidence="4" id="KW-1185">Reference proteome</keyword>
<dbReference type="RefSeq" id="XP_006674827.1">
    <property type="nucleotide sequence ID" value="XM_006674764.1"/>
</dbReference>
<dbReference type="GeneID" id="18171633"/>
<dbReference type="Gene3D" id="1.20.1270.70">
    <property type="entry name" value="Designed single chain three-helix bundle"/>
    <property type="match status" value="1"/>
</dbReference>
<dbReference type="VEuPathDB" id="FungiDB:CCM_09631"/>
<dbReference type="EMBL" id="JH126408">
    <property type="protein sequence ID" value="EGX87670.1"/>
    <property type="molecule type" value="Genomic_DNA"/>
</dbReference>
<reference evidence="3 4" key="1">
    <citation type="journal article" date="2011" name="Genome Biol.">
        <title>Genome sequence of the insect pathogenic fungus Cordyceps militaris, a valued traditional Chinese medicine.</title>
        <authorList>
            <person name="Zheng P."/>
            <person name="Xia Y."/>
            <person name="Xiao G."/>
            <person name="Xiong C."/>
            <person name="Hu X."/>
            <person name="Zhang S."/>
            <person name="Zheng H."/>
            <person name="Huang Y."/>
            <person name="Zhou Y."/>
            <person name="Wang S."/>
            <person name="Zhao G.P."/>
            <person name="Liu X."/>
            <person name="St Leger R.J."/>
            <person name="Wang C."/>
        </authorList>
    </citation>
    <scope>NUCLEOTIDE SEQUENCE [LARGE SCALE GENOMIC DNA]</scope>
    <source>
        <strain evidence="3 4">CM01</strain>
    </source>
</reference>
<sequence length="409" mass="46835">MDRALQQPDCSLMASHLRGAAEQFERCVNLPAVDGGSRILERLDAMTERLDAMTERLERLDAMTEQLDTMTQQITILQETAQRGFTDMGERLDALDRKITVTYGTAGLHGYNILAKYSKYLLYIKGEAITLLLVNKLRLDLVFYKLVGVAISIFNKGIILYFKALLVLVAIKLFIKEEAIYNKLRYFSILYSIVYYIILLLKANNSRYYPLKANKVGVVVKNRARATIILSYLLTIIFNKVLTLINKNNFLLKIIYNIKKSPLLIVFIISLSLPLLIGLGIIKAIIPKATIGILLIILPIIIYKLYSIIYYTSLILLSYNIIIYSINFILFKAKDKDNIINRLNIILVLLAFTLLILLYLLKYYLKLGIKPKLNKVTLALKDNKIKFKIIGIYREIILLASKLLKILRL</sequence>
<dbReference type="KEGG" id="cmt:CCM_09631"/>
<protein>
    <submittedName>
        <fullName evidence="3">Uncharacterized protein</fullName>
    </submittedName>
</protein>
<evidence type="ECO:0000313" key="3">
    <source>
        <dbReference type="EMBL" id="EGX87670.1"/>
    </source>
</evidence>
<feature type="transmembrane region" description="Helical" evidence="2">
    <location>
        <begin position="262"/>
        <end position="282"/>
    </location>
</feature>
<dbReference type="HOGENOM" id="CLU_672719_0_0_1"/>
<feature type="transmembrane region" description="Helical" evidence="2">
    <location>
        <begin position="343"/>
        <end position="365"/>
    </location>
</feature>
<dbReference type="STRING" id="983644.G3JUZ4"/>